<proteinExistence type="predicted"/>
<dbReference type="Gene3D" id="2.40.170.20">
    <property type="entry name" value="TonB-dependent receptor, beta-barrel domain"/>
    <property type="match status" value="1"/>
</dbReference>
<dbReference type="SUPFAM" id="SSF56935">
    <property type="entry name" value="Porins"/>
    <property type="match status" value="1"/>
</dbReference>
<comment type="subcellular location">
    <subcellularLocation>
        <location evidence="1">Cell outer membrane</location>
        <topology evidence="1">Multi-pass membrane protein</topology>
    </subcellularLocation>
</comment>
<keyword evidence="5 7" id="KW-0472">Membrane</keyword>
<evidence type="ECO:0000256" key="5">
    <source>
        <dbReference type="ARBA" id="ARBA00023136"/>
    </source>
</evidence>
<dbReference type="GO" id="GO:0009279">
    <property type="term" value="C:cell outer membrane"/>
    <property type="evidence" value="ECO:0007669"/>
    <property type="project" value="UniProtKB-SubCell"/>
</dbReference>
<dbReference type="RefSeq" id="WP_409513310.1">
    <property type="nucleotide sequence ID" value="NZ_RSDW01000001.1"/>
</dbReference>
<keyword evidence="4 7" id="KW-0812">Transmembrane</keyword>
<dbReference type="GO" id="GO:0004180">
    <property type="term" value="F:carboxypeptidase activity"/>
    <property type="evidence" value="ECO:0007669"/>
    <property type="project" value="UniProtKB-KW"/>
</dbReference>
<dbReference type="InterPro" id="IPR008969">
    <property type="entry name" value="CarboxyPept-like_regulatory"/>
</dbReference>
<evidence type="ECO:0000313" key="9">
    <source>
        <dbReference type="EMBL" id="RSL17652.1"/>
    </source>
</evidence>
<protein>
    <submittedName>
        <fullName evidence="9">Carboxypeptidase family protein</fullName>
    </submittedName>
</protein>
<sequence>MQDSLRGVHGPWTWNVVVSRILFGMILLSLAGCLVSATAFAQFRTSIQGVVTDPQGEVVPGATLTLKNMSTNETLIRTSSGSGVFNFNALPADHFSLVIESKGFKKKILNDLQLIPEQSNALNVQLEIGGATETITVDASQVPSLDTQTASIGGTITSNQIQHMPSFGRDVFQFVQLAPGVFGNGSQAAGGGTNNLPGTQGPGGTGAGAGIFQTENGPQSVANGGQYETNSISIDGISTVSAVWGGTTVITPNEDSVDNVKIVSNGYDAENGRFSGAQIQVTSKSGTNNFHGSFFFRANRPGLNAYQPYNGPGSLQPGTPAERGLLRDTQQFNQIGGSVGGPIWKDKIFAFFAYETIRLSASTTSTAWYETSAFDKLGPPNSISSQFLTFPGAGVSAAGMINETCANIGLVENVNCRTIPGQGLNLGSPLTSPLGTQDLTWTGSGNPGVGSGLTNVADIANFTTLNPTSTTEVQYNGRLDANVTQRDHASFAIYWVPVSTTNFNGPIRAYNLFHHDAINNAFAGIWNHTFSPSFLNEARANAAGWRWNEVNSNPQMPFGLPQAQIDQIGSIPSTGLITFGAPGPSVFNQWTYTYKDVATKVAGNHTLKFGGEVTRLYYLNESTGSARPNYNFYNIWAFLNDAPHFQGGTFDPLTGIPTAHRQDNRVTIYGFFIQDDWKVRHNLTVNAGLRYSYFGPLSTKQDNLNSVQFGSGSSMFTGMSIRIGGNLWSAQKGNFGPQLGFAWSPEIFHDRFVVRGGYGLNFNQEEIAISGNASSNPPSTVSPGFASQSPSNINPNIVYAVASDPHSLFGYPPNPHTVTTFNSVNLPTGGGVGVTAFPANLPTAYTHHYSLDTQYDLGHQLIATVGYYGSTARHIITNSDAYVLAAAQRIPLNPLVTNVNYFNNQGASNNNALQLGLKHSFSHQFMADAQFVWAKSMDDGSGPYQRDPYPYFQAYARGRSDYNVGKAFKLYALWQPVFFRGSHGWLEKVVGGWSLSGILNIHTGFPWTPVYNVPNINNQGNTLYFQGSGYSQLRPAAYLGGAGHDTSNGAFKSGPGVGNNQNKNFPLAGSGQPYFLAPTFTPAVAFPGTSSVPQSPGVARNSLTGPGYRDLDVSLAKAFGLPKLPVLGENAKFEFRADAFNFFNNLNFDPTSITNDIMLLNFGQAQRALGSRTVSLQARFSF</sequence>
<keyword evidence="9" id="KW-0121">Carboxypeptidase</keyword>
<feature type="domain" description="TonB-dependent transporter Oar-like beta-barrel" evidence="8">
    <location>
        <begin position="283"/>
        <end position="1173"/>
    </location>
</feature>
<accession>A0A3R9WHZ2</accession>
<evidence type="ECO:0000256" key="6">
    <source>
        <dbReference type="ARBA" id="ARBA00023237"/>
    </source>
</evidence>
<feature type="transmembrane region" description="Helical" evidence="7">
    <location>
        <begin position="21"/>
        <end position="41"/>
    </location>
</feature>
<dbReference type="PANTHER" id="PTHR30069:SF46">
    <property type="entry name" value="OAR PROTEIN"/>
    <property type="match status" value="1"/>
</dbReference>
<dbReference type="InterPro" id="IPR039426">
    <property type="entry name" value="TonB-dep_rcpt-like"/>
</dbReference>
<dbReference type="SUPFAM" id="SSF49464">
    <property type="entry name" value="Carboxypeptidase regulatory domain-like"/>
    <property type="match status" value="1"/>
</dbReference>
<dbReference type="Proteomes" id="UP000269669">
    <property type="component" value="Unassembled WGS sequence"/>
</dbReference>
<dbReference type="GO" id="GO:0044718">
    <property type="term" value="P:siderophore transmembrane transport"/>
    <property type="evidence" value="ECO:0007669"/>
    <property type="project" value="TreeGrafter"/>
</dbReference>
<dbReference type="Pfam" id="PF13620">
    <property type="entry name" value="CarboxypepD_reg"/>
    <property type="match status" value="1"/>
</dbReference>
<comment type="caution">
    <text evidence="9">The sequence shown here is derived from an EMBL/GenBank/DDBJ whole genome shotgun (WGS) entry which is preliminary data.</text>
</comment>
<reference evidence="9 10" key="1">
    <citation type="submission" date="2018-12" db="EMBL/GenBank/DDBJ databases">
        <title>Sequencing of bacterial isolates from soil warming experiment in Harvard Forest, Massachusetts, USA.</title>
        <authorList>
            <person name="Deangelis K."/>
        </authorList>
    </citation>
    <scope>NUCLEOTIDE SEQUENCE [LARGE SCALE GENOMIC DNA]</scope>
    <source>
        <strain evidence="9 10">EB153</strain>
    </source>
</reference>
<evidence type="ECO:0000256" key="3">
    <source>
        <dbReference type="ARBA" id="ARBA00022452"/>
    </source>
</evidence>
<evidence type="ECO:0000313" key="10">
    <source>
        <dbReference type="Proteomes" id="UP000269669"/>
    </source>
</evidence>
<evidence type="ECO:0000256" key="7">
    <source>
        <dbReference type="SAM" id="Phobius"/>
    </source>
</evidence>
<keyword evidence="3" id="KW-1134">Transmembrane beta strand</keyword>
<dbReference type="Gene3D" id="2.60.40.1120">
    <property type="entry name" value="Carboxypeptidase-like, regulatory domain"/>
    <property type="match status" value="1"/>
</dbReference>
<keyword evidence="9" id="KW-0645">Protease</keyword>
<dbReference type="AlphaFoldDB" id="A0A3R9WHZ2"/>
<dbReference type="PANTHER" id="PTHR30069">
    <property type="entry name" value="TONB-DEPENDENT OUTER MEMBRANE RECEPTOR"/>
    <property type="match status" value="1"/>
</dbReference>
<dbReference type="EMBL" id="RSDW01000001">
    <property type="protein sequence ID" value="RSL17652.1"/>
    <property type="molecule type" value="Genomic_DNA"/>
</dbReference>
<name>A0A3R9WHZ2_9BACT</name>
<dbReference type="InterPro" id="IPR036942">
    <property type="entry name" value="Beta-barrel_TonB_sf"/>
</dbReference>
<dbReference type="InterPro" id="IPR057601">
    <property type="entry name" value="Oar-like_b-barrel"/>
</dbReference>
<evidence type="ECO:0000256" key="2">
    <source>
        <dbReference type="ARBA" id="ARBA00022448"/>
    </source>
</evidence>
<keyword evidence="10" id="KW-1185">Reference proteome</keyword>
<organism evidence="9 10">
    <name type="scientific">Edaphobacter aggregans</name>
    <dbReference type="NCBI Taxonomy" id="570835"/>
    <lineage>
        <taxon>Bacteria</taxon>
        <taxon>Pseudomonadati</taxon>
        <taxon>Acidobacteriota</taxon>
        <taxon>Terriglobia</taxon>
        <taxon>Terriglobales</taxon>
        <taxon>Acidobacteriaceae</taxon>
        <taxon>Edaphobacter</taxon>
    </lineage>
</organism>
<keyword evidence="9" id="KW-0378">Hydrolase</keyword>
<keyword evidence="2" id="KW-0813">Transport</keyword>
<dbReference type="Pfam" id="PF25183">
    <property type="entry name" value="OMP_b-brl_4"/>
    <property type="match status" value="1"/>
</dbReference>
<dbReference type="GO" id="GO:0015344">
    <property type="term" value="F:siderophore uptake transmembrane transporter activity"/>
    <property type="evidence" value="ECO:0007669"/>
    <property type="project" value="TreeGrafter"/>
</dbReference>
<keyword evidence="7" id="KW-1133">Transmembrane helix</keyword>
<dbReference type="PROSITE" id="PS51257">
    <property type="entry name" value="PROKAR_LIPOPROTEIN"/>
    <property type="match status" value="1"/>
</dbReference>
<evidence type="ECO:0000256" key="1">
    <source>
        <dbReference type="ARBA" id="ARBA00004571"/>
    </source>
</evidence>
<keyword evidence="6" id="KW-0998">Cell outer membrane</keyword>
<evidence type="ECO:0000256" key="4">
    <source>
        <dbReference type="ARBA" id="ARBA00022692"/>
    </source>
</evidence>
<gene>
    <name evidence="9" type="ORF">EDE15_3188</name>
</gene>
<evidence type="ECO:0000259" key="8">
    <source>
        <dbReference type="Pfam" id="PF25183"/>
    </source>
</evidence>